<reference evidence="1 2" key="1">
    <citation type="submission" date="2021-01" db="EMBL/GenBank/DDBJ databases">
        <title>FDA dAtabase for Regulatory Grade micrObial Sequences (FDA-ARGOS): Supporting development and validation of Infectious Disease Dx tests.</title>
        <authorList>
            <person name="Nelson B."/>
            <person name="Plummer A."/>
            <person name="Tallon L."/>
            <person name="Sadzewicz L."/>
            <person name="Zhao X."/>
            <person name="Boylan J."/>
            <person name="Ott S."/>
            <person name="Bowen H."/>
            <person name="Vavikolanu K."/>
            <person name="Mehta A."/>
            <person name="Aluvathingal J."/>
            <person name="Nadendla S."/>
            <person name="Myers T."/>
            <person name="Yan Y."/>
            <person name="Sichtig H."/>
        </authorList>
    </citation>
    <scope>NUCLEOTIDE SEQUENCE [LARGE SCALE GENOMIC DNA]</scope>
    <source>
        <strain evidence="1 2">FDAARGOS_1161</strain>
    </source>
</reference>
<dbReference type="EMBL" id="CP068053">
    <property type="protein sequence ID" value="QQT01100.1"/>
    <property type="molecule type" value="Genomic_DNA"/>
</dbReference>
<name>A0A974NNI7_PERPY</name>
<dbReference type="AlphaFoldDB" id="A0A974NNI7"/>
<dbReference type="RefSeq" id="WP_040375584.1">
    <property type="nucleotide sequence ID" value="NZ_CP068053.1"/>
</dbReference>
<evidence type="ECO:0000313" key="2">
    <source>
        <dbReference type="Proteomes" id="UP000595254"/>
    </source>
</evidence>
<protein>
    <submittedName>
        <fullName evidence="1">Cytosolic protein</fullName>
    </submittedName>
</protein>
<evidence type="ECO:0000313" key="1">
    <source>
        <dbReference type="EMBL" id="QQT01100.1"/>
    </source>
</evidence>
<sequence>MKTFNVSFHQEDNVDVMQIQKLTEQEFTTSTTRGTRRLFELDTNVGYFVFFDAEDDGGNISYLVLQYEEDNEEPNGCYSFEMKDFYEFLALYTLGMNMDDEEDESEEADPIHHLAHLLYHIVEEGNAVIPD</sequence>
<organism evidence="1 2">
    <name type="scientific">Peribacillus psychrosaccharolyticus</name>
    <name type="common">Bacillus psychrosaccharolyticus</name>
    <dbReference type="NCBI Taxonomy" id="1407"/>
    <lineage>
        <taxon>Bacteria</taxon>
        <taxon>Bacillati</taxon>
        <taxon>Bacillota</taxon>
        <taxon>Bacilli</taxon>
        <taxon>Bacillales</taxon>
        <taxon>Bacillaceae</taxon>
        <taxon>Peribacillus</taxon>
    </lineage>
</organism>
<dbReference type="Proteomes" id="UP000595254">
    <property type="component" value="Chromosome"/>
</dbReference>
<keyword evidence="2" id="KW-1185">Reference proteome</keyword>
<accession>A0A974NNI7</accession>
<gene>
    <name evidence="1" type="ORF">I6J18_04140</name>
</gene>
<proteinExistence type="predicted"/>
<dbReference type="KEGG" id="ppsr:I6J18_04140"/>